<dbReference type="Proteomes" id="UP001235720">
    <property type="component" value="Unassembled WGS sequence"/>
</dbReference>
<dbReference type="SUPFAM" id="SSF103190">
    <property type="entry name" value="Sensory domain-like"/>
    <property type="match status" value="1"/>
</dbReference>
<comment type="subcellular location">
    <subcellularLocation>
        <location evidence="2">Cell membrane</location>
        <topology evidence="2">Multi-pass membrane protein</topology>
    </subcellularLocation>
</comment>
<accession>A0ABT7TFE8</accession>
<protein>
    <recommendedName>
        <fullName evidence="3">histidine kinase</fullName>
        <ecNumber evidence="3">2.7.13.3</ecNumber>
    </recommendedName>
</protein>
<dbReference type="Gene3D" id="3.30.565.10">
    <property type="entry name" value="Histidine kinase-like ATPase, C-terminal domain"/>
    <property type="match status" value="1"/>
</dbReference>
<evidence type="ECO:0000256" key="1">
    <source>
        <dbReference type="ARBA" id="ARBA00000085"/>
    </source>
</evidence>
<dbReference type="Gene3D" id="3.30.450.20">
    <property type="entry name" value="PAS domain"/>
    <property type="match status" value="1"/>
</dbReference>
<evidence type="ECO:0000256" key="11">
    <source>
        <dbReference type="ARBA" id="ARBA00022989"/>
    </source>
</evidence>
<evidence type="ECO:0000256" key="12">
    <source>
        <dbReference type="ARBA" id="ARBA00023012"/>
    </source>
</evidence>
<dbReference type="GO" id="GO:0005524">
    <property type="term" value="F:ATP binding"/>
    <property type="evidence" value="ECO:0007669"/>
    <property type="project" value="UniProtKB-KW"/>
</dbReference>
<dbReference type="SMART" id="SM00387">
    <property type="entry name" value="HATPase_c"/>
    <property type="match status" value="1"/>
</dbReference>
<keyword evidence="9" id="KW-0418">Kinase</keyword>
<keyword evidence="5" id="KW-0597">Phosphoprotein</keyword>
<evidence type="ECO:0000256" key="8">
    <source>
        <dbReference type="ARBA" id="ARBA00022741"/>
    </source>
</evidence>
<evidence type="ECO:0000256" key="4">
    <source>
        <dbReference type="ARBA" id="ARBA00022475"/>
    </source>
</evidence>
<evidence type="ECO:0000313" key="16">
    <source>
        <dbReference type="EMBL" id="MDM7887627.1"/>
    </source>
</evidence>
<keyword evidence="4" id="KW-1003">Cell membrane</keyword>
<feature type="transmembrane region" description="Helical" evidence="14">
    <location>
        <begin position="227"/>
        <end position="250"/>
    </location>
</feature>
<dbReference type="InterPro" id="IPR050980">
    <property type="entry name" value="2C_sensor_his_kinase"/>
</dbReference>
<evidence type="ECO:0000256" key="14">
    <source>
        <dbReference type="SAM" id="Phobius"/>
    </source>
</evidence>
<dbReference type="PANTHER" id="PTHR44936">
    <property type="entry name" value="SENSOR PROTEIN CREC"/>
    <property type="match status" value="1"/>
</dbReference>
<keyword evidence="6" id="KW-0808">Transferase</keyword>
<proteinExistence type="predicted"/>
<feature type="transmembrane region" description="Helical" evidence="14">
    <location>
        <begin position="48"/>
        <end position="72"/>
    </location>
</feature>
<organism evidence="16 17">
    <name type="scientific">Curtobacterium subtropicum</name>
    <dbReference type="NCBI Taxonomy" id="3055138"/>
    <lineage>
        <taxon>Bacteria</taxon>
        <taxon>Bacillati</taxon>
        <taxon>Actinomycetota</taxon>
        <taxon>Actinomycetes</taxon>
        <taxon>Micrococcales</taxon>
        <taxon>Microbacteriaceae</taxon>
        <taxon>Curtobacterium</taxon>
    </lineage>
</organism>
<dbReference type="InterPro" id="IPR016120">
    <property type="entry name" value="Sig_transdc_His_kin_SpoOB"/>
</dbReference>
<dbReference type="InterPro" id="IPR036890">
    <property type="entry name" value="HATPase_C_sf"/>
</dbReference>
<keyword evidence="7 14" id="KW-0812">Transmembrane</keyword>
<comment type="caution">
    <text evidence="16">The sequence shown here is derived from an EMBL/GenBank/DDBJ whole genome shotgun (WGS) entry which is preliminary data.</text>
</comment>
<reference evidence="16 17" key="1">
    <citation type="submission" date="2023-06" db="EMBL/GenBank/DDBJ databases">
        <authorList>
            <person name="Feng G."/>
            <person name="Li J."/>
            <person name="Zhu H."/>
        </authorList>
    </citation>
    <scope>NUCLEOTIDE SEQUENCE [LARGE SCALE GENOMIC DNA]</scope>
    <source>
        <strain evidence="16 17">RHCJP20</strain>
    </source>
</reference>
<dbReference type="PRINTS" id="PR00344">
    <property type="entry name" value="BCTRLSENSOR"/>
</dbReference>
<keyword evidence="11 14" id="KW-1133">Transmembrane helix</keyword>
<keyword evidence="17" id="KW-1185">Reference proteome</keyword>
<dbReference type="InterPro" id="IPR003594">
    <property type="entry name" value="HATPase_dom"/>
</dbReference>
<evidence type="ECO:0000259" key="15">
    <source>
        <dbReference type="PROSITE" id="PS50109"/>
    </source>
</evidence>
<evidence type="ECO:0000256" key="3">
    <source>
        <dbReference type="ARBA" id="ARBA00012438"/>
    </source>
</evidence>
<dbReference type="SUPFAM" id="SSF55874">
    <property type="entry name" value="ATPase domain of HSP90 chaperone/DNA topoisomerase II/histidine kinase"/>
    <property type="match status" value="1"/>
</dbReference>
<sequence length="461" mass="46870">MPQVEKYDGSRRPDEQPGAEMCSLTLTASRPKGDATVTRARLGRLRRIAVLALPSVIVLSATGVTTGIAVAVQERSIRTSVVDQVSGVASSLADLPEVRDAVASAVDAGAPGARADADDLASATAALQPIATLVEGAAGVSYVVVTDDDGVRITHPDPAERGEPVETTIAPVLAGERFVGTETGPSGTTLRAKVPIVGADGDVVGVVAVGVLESTIAADRERALGTLLPWSTGALVAATLASVLLSLVIARRLRRADAVDAESRQVRWTTEALREQAHEFGTRLHVVRGLVEQGDDEDAMAYIDAVAPGLTSGGGAGSPRRGAVATASVAAVRAELAAAGAALDLRVADDIVLDDAVLLVVANLCRNAAEAGATTVSCSAGTRDGRVTVTVEDDGPGIDPADVHRVLSRGWSSKPDETGLGRGIGLAVVRRTATDRGGSVVVGRSAALGGARLDVDLAAQS</sequence>
<dbReference type="EC" id="2.7.13.3" evidence="3"/>
<name>A0ABT7TFE8_9MICO</name>
<dbReference type="Pfam" id="PF02518">
    <property type="entry name" value="HATPase_c"/>
    <property type="match status" value="1"/>
</dbReference>
<dbReference type="InterPro" id="IPR005467">
    <property type="entry name" value="His_kinase_dom"/>
</dbReference>
<dbReference type="Pfam" id="PF17203">
    <property type="entry name" value="sCache_3_2"/>
    <property type="match status" value="1"/>
</dbReference>
<keyword evidence="10 16" id="KW-0067">ATP-binding</keyword>
<evidence type="ECO:0000256" key="9">
    <source>
        <dbReference type="ARBA" id="ARBA00022777"/>
    </source>
</evidence>
<dbReference type="SUPFAM" id="SSF55890">
    <property type="entry name" value="Sporulation response regulatory protein Spo0B"/>
    <property type="match status" value="1"/>
</dbReference>
<evidence type="ECO:0000256" key="7">
    <source>
        <dbReference type="ARBA" id="ARBA00022692"/>
    </source>
</evidence>
<gene>
    <name evidence="16" type="ORF">QUG98_04080</name>
</gene>
<evidence type="ECO:0000313" key="17">
    <source>
        <dbReference type="Proteomes" id="UP001235720"/>
    </source>
</evidence>
<evidence type="ECO:0000256" key="13">
    <source>
        <dbReference type="ARBA" id="ARBA00023136"/>
    </source>
</evidence>
<comment type="catalytic activity">
    <reaction evidence="1">
        <text>ATP + protein L-histidine = ADP + protein N-phospho-L-histidine.</text>
        <dbReference type="EC" id="2.7.13.3"/>
    </reaction>
</comment>
<keyword evidence="13 14" id="KW-0472">Membrane</keyword>
<evidence type="ECO:0000256" key="2">
    <source>
        <dbReference type="ARBA" id="ARBA00004651"/>
    </source>
</evidence>
<dbReference type="EMBL" id="JAUCMM010000002">
    <property type="protein sequence ID" value="MDM7887627.1"/>
    <property type="molecule type" value="Genomic_DNA"/>
</dbReference>
<keyword evidence="8" id="KW-0547">Nucleotide-binding</keyword>
<evidence type="ECO:0000256" key="5">
    <source>
        <dbReference type="ARBA" id="ARBA00022553"/>
    </source>
</evidence>
<dbReference type="InterPro" id="IPR029151">
    <property type="entry name" value="Sensor-like_sf"/>
</dbReference>
<dbReference type="InterPro" id="IPR004358">
    <property type="entry name" value="Sig_transdc_His_kin-like_C"/>
</dbReference>
<dbReference type="PANTHER" id="PTHR44936:SF9">
    <property type="entry name" value="SENSOR PROTEIN CREC"/>
    <property type="match status" value="1"/>
</dbReference>
<evidence type="ECO:0000256" key="6">
    <source>
        <dbReference type="ARBA" id="ARBA00022679"/>
    </source>
</evidence>
<dbReference type="InterPro" id="IPR033463">
    <property type="entry name" value="sCache_3"/>
</dbReference>
<evidence type="ECO:0000256" key="10">
    <source>
        <dbReference type="ARBA" id="ARBA00022840"/>
    </source>
</evidence>
<keyword evidence="12" id="KW-0902">Two-component regulatory system</keyword>
<feature type="domain" description="Histidine kinase" evidence="15">
    <location>
        <begin position="360"/>
        <end position="461"/>
    </location>
</feature>
<dbReference type="PROSITE" id="PS50109">
    <property type="entry name" value="HIS_KIN"/>
    <property type="match status" value="1"/>
</dbReference>